<evidence type="ECO:0000256" key="8">
    <source>
        <dbReference type="ARBA" id="ARBA00023027"/>
    </source>
</evidence>
<evidence type="ECO:0000313" key="12">
    <source>
        <dbReference type="EMBL" id="OHX53548.1"/>
    </source>
</evidence>
<dbReference type="InterPro" id="IPR005248">
    <property type="entry name" value="NadD/NMNAT"/>
</dbReference>
<keyword evidence="4 10" id="KW-0808">Transferase</keyword>
<dbReference type="CDD" id="cd02165">
    <property type="entry name" value="NMNAT"/>
    <property type="match status" value="1"/>
</dbReference>
<accession>A0ABX3D118</accession>
<dbReference type="SUPFAM" id="SSF52374">
    <property type="entry name" value="Nucleotidylyl transferase"/>
    <property type="match status" value="1"/>
</dbReference>
<feature type="domain" description="Cytidyltransferase-like" evidence="11">
    <location>
        <begin position="6"/>
        <end position="161"/>
    </location>
</feature>
<gene>
    <name evidence="10" type="primary">nadD</name>
    <name evidence="12" type="ORF">BB776_00190</name>
</gene>
<dbReference type="RefSeq" id="WP_071151969.1">
    <property type="nucleotide sequence ID" value="NZ_QQRT01000033.1"/>
</dbReference>
<evidence type="ECO:0000256" key="1">
    <source>
        <dbReference type="ARBA" id="ARBA00002324"/>
    </source>
</evidence>
<comment type="similarity">
    <text evidence="10">Belongs to the NadD family.</text>
</comment>
<keyword evidence="13" id="KW-1185">Reference proteome</keyword>
<dbReference type="GO" id="GO:0016779">
    <property type="term" value="F:nucleotidyltransferase activity"/>
    <property type="evidence" value="ECO:0007669"/>
    <property type="project" value="UniProtKB-KW"/>
</dbReference>
<reference evidence="12" key="1">
    <citation type="submission" date="2016-07" db="EMBL/GenBank/DDBJ databases">
        <title>Draft genome Planococcus salivarum.</title>
        <authorList>
            <person name="See-Too W.S."/>
        </authorList>
    </citation>
    <scope>NUCLEOTIDE SEQUENCE [LARGE SCALE GENOMIC DNA]</scope>
    <source>
        <strain evidence="12">DSM 23820</strain>
    </source>
</reference>
<dbReference type="EMBL" id="MBQG01000058">
    <property type="protein sequence ID" value="OHX53548.1"/>
    <property type="molecule type" value="Genomic_DNA"/>
</dbReference>
<evidence type="ECO:0000256" key="6">
    <source>
        <dbReference type="ARBA" id="ARBA00022741"/>
    </source>
</evidence>
<comment type="pathway">
    <text evidence="2 10">Cofactor biosynthesis; NAD(+) biosynthesis; deamido-NAD(+) from nicotinate D-ribonucleotide: step 1/1.</text>
</comment>
<dbReference type="HAMAP" id="MF_00244">
    <property type="entry name" value="NaMN_adenylyltr"/>
    <property type="match status" value="1"/>
</dbReference>
<sequence>MKKVGILGGTFNPPHFGHLIMANEAFHTLALDEVRFMPNAVAPHKEVHGADTSQRLKMTELAVEGFSQFRIEPIDILAGGVSYTFNTISQLVEMEPETEFYFIVGGDSIEGLNSWHRIHELAEMIQFVGIGRPGYDSSTDFPVMMIDSPEMHLSSSMLRERVAANRPLTFFVPEKVEAYIREEGLYGPEQDASTRKETST</sequence>
<keyword evidence="6 10" id="KW-0547">Nucleotide-binding</keyword>
<comment type="function">
    <text evidence="1 10">Catalyzes the reversible adenylation of nicotinate mononucleotide (NaMN) to nicotinic acid adenine dinucleotide (NaAD).</text>
</comment>
<dbReference type="InterPro" id="IPR004821">
    <property type="entry name" value="Cyt_trans-like"/>
</dbReference>
<dbReference type="Gene3D" id="3.40.50.620">
    <property type="entry name" value="HUPs"/>
    <property type="match status" value="1"/>
</dbReference>
<dbReference type="NCBIfam" id="NF000841">
    <property type="entry name" value="PRK00071.1-4"/>
    <property type="match status" value="1"/>
</dbReference>
<keyword evidence="3 10" id="KW-0662">Pyridine nucleotide biosynthesis</keyword>
<proteinExistence type="inferred from homology"/>
<dbReference type="InterPro" id="IPR014729">
    <property type="entry name" value="Rossmann-like_a/b/a_fold"/>
</dbReference>
<dbReference type="PANTHER" id="PTHR39321">
    <property type="entry name" value="NICOTINATE-NUCLEOTIDE ADENYLYLTRANSFERASE-RELATED"/>
    <property type="match status" value="1"/>
</dbReference>
<comment type="caution">
    <text evidence="12">The sequence shown here is derived from an EMBL/GenBank/DDBJ whole genome shotgun (WGS) entry which is preliminary data.</text>
</comment>
<evidence type="ECO:0000256" key="10">
    <source>
        <dbReference type="HAMAP-Rule" id="MF_00244"/>
    </source>
</evidence>
<dbReference type="NCBIfam" id="TIGR00482">
    <property type="entry name" value="nicotinate (nicotinamide) nucleotide adenylyltransferase"/>
    <property type="match status" value="1"/>
</dbReference>
<dbReference type="NCBIfam" id="TIGR00125">
    <property type="entry name" value="cyt_tran_rel"/>
    <property type="match status" value="1"/>
</dbReference>
<evidence type="ECO:0000259" key="11">
    <source>
        <dbReference type="Pfam" id="PF01467"/>
    </source>
</evidence>
<evidence type="ECO:0000256" key="4">
    <source>
        <dbReference type="ARBA" id="ARBA00022679"/>
    </source>
</evidence>
<keyword evidence="8 10" id="KW-0520">NAD</keyword>
<dbReference type="PANTHER" id="PTHR39321:SF3">
    <property type="entry name" value="PHOSPHOPANTETHEINE ADENYLYLTRANSFERASE"/>
    <property type="match status" value="1"/>
</dbReference>
<protein>
    <recommendedName>
        <fullName evidence="10">Probable nicotinate-nucleotide adenylyltransferase</fullName>
        <ecNumber evidence="10">2.7.7.18</ecNumber>
    </recommendedName>
    <alternativeName>
        <fullName evidence="10">Deamido-NAD(+) diphosphorylase</fullName>
    </alternativeName>
    <alternativeName>
        <fullName evidence="10">Deamido-NAD(+) pyrophosphorylase</fullName>
    </alternativeName>
    <alternativeName>
        <fullName evidence="10">Nicotinate mononucleotide adenylyltransferase</fullName>
        <shortName evidence="10">NaMN adenylyltransferase</shortName>
    </alternativeName>
</protein>
<evidence type="ECO:0000256" key="5">
    <source>
        <dbReference type="ARBA" id="ARBA00022695"/>
    </source>
</evidence>
<evidence type="ECO:0000256" key="3">
    <source>
        <dbReference type="ARBA" id="ARBA00022642"/>
    </source>
</evidence>
<evidence type="ECO:0000256" key="7">
    <source>
        <dbReference type="ARBA" id="ARBA00022840"/>
    </source>
</evidence>
<dbReference type="EC" id="2.7.7.18" evidence="10"/>
<comment type="catalytic activity">
    <reaction evidence="9 10">
        <text>nicotinate beta-D-ribonucleotide + ATP + H(+) = deamido-NAD(+) + diphosphate</text>
        <dbReference type="Rhea" id="RHEA:22860"/>
        <dbReference type="ChEBI" id="CHEBI:15378"/>
        <dbReference type="ChEBI" id="CHEBI:30616"/>
        <dbReference type="ChEBI" id="CHEBI:33019"/>
        <dbReference type="ChEBI" id="CHEBI:57502"/>
        <dbReference type="ChEBI" id="CHEBI:58437"/>
        <dbReference type="EC" id="2.7.7.18"/>
    </reaction>
</comment>
<evidence type="ECO:0000256" key="9">
    <source>
        <dbReference type="ARBA" id="ARBA00048721"/>
    </source>
</evidence>
<dbReference type="Proteomes" id="UP000242153">
    <property type="component" value="Unassembled WGS sequence"/>
</dbReference>
<keyword evidence="5 10" id="KW-0548">Nucleotidyltransferase</keyword>
<evidence type="ECO:0000256" key="2">
    <source>
        <dbReference type="ARBA" id="ARBA00005019"/>
    </source>
</evidence>
<keyword evidence="7 10" id="KW-0067">ATP-binding</keyword>
<name>A0ABX3D118_9BACL</name>
<organism evidence="12 13">
    <name type="scientific">Planococcus salinarum</name>
    <dbReference type="NCBI Taxonomy" id="622695"/>
    <lineage>
        <taxon>Bacteria</taxon>
        <taxon>Bacillati</taxon>
        <taxon>Bacillota</taxon>
        <taxon>Bacilli</taxon>
        <taxon>Bacillales</taxon>
        <taxon>Caryophanaceae</taxon>
        <taxon>Planococcus</taxon>
    </lineage>
</organism>
<evidence type="ECO:0000313" key="13">
    <source>
        <dbReference type="Proteomes" id="UP000242153"/>
    </source>
</evidence>
<dbReference type="Pfam" id="PF01467">
    <property type="entry name" value="CTP_transf_like"/>
    <property type="match status" value="1"/>
</dbReference>
<dbReference type="NCBIfam" id="NF000840">
    <property type="entry name" value="PRK00071.1-3"/>
    <property type="match status" value="1"/>
</dbReference>